<dbReference type="PIR" id="F90549">
    <property type="entry name" value="F90549"/>
</dbReference>
<dbReference type="Pfam" id="PF12850">
    <property type="entry name" value="Metallophos_2"/>
    <property type="match status" value="1"/>
</dbReference>
<reference evidence="4 5" key="1">
    <citation type="journal article" date="2001" name="Nucleic Acids Res.">
        <title>The complete genome sequence of the murine respiratory pathogen Mycoplasma pulmonis.</title>
        <authorList>
            <person name="Chambaud I."/>
            <person name="Heilig R."/>
            <person name="Ferris S."/>
            <person name="Barbe V."/>
            <person name="Samson D."/>
            <person name="Galisson F."/>
            <person name="Moszer I."/>
            <person name="Dybvig K."/>
            <person name="Wroblewski H."/>
            <person name="Viari A."/>
            <person name="Rocha E.P.C."/>
            <person name="Blanchard A."/>
        </authorList>
    </citation>
    <scope>NUCLEOTIDE SEQUENCE [LARGE SCALE GENOMIC DNA]</scope>
    <source>
        <strain evidence="4 5">UAB CTIP</strain>
    </source>
</reference>
<dbReference type="EC" id="3.1.4.-" evidence="2"/>
<evidence type="ECO:0000313" key="4">
    <source>
        <dbReference type="EMBL" id="CAC13475.1"/>
    </source>
</evidence>
<keyword evidence="2" id="KW-0479">Metal-binding</keyword>
<dbReference type="BioCyc" id="MPUL272635:G1GT6-303-MONOMER"/>
<dbReference type="PANTHER" id="PTHR11124">
    <property type="entry name" value="VACUOLAR SORTING PROTEIN VPS29"/>
    <property type="match status" value="1"/>
</dbReference>
<sequence length="162" mass="18514">MKTTILIISDIHGDLKTLEKILKSQSYDYAISAGDHLLSYDLMQKYFDFFVAGNNDFDQARTSLDFEIMGKKIHLEHGHLIGSYNQLINSKFMEKVLKNSSFDILIYGHSHMNLLTKYEDKIAINPGSISLPRFSSQKSFAILTIANNKMNVEFKNVETLDI</sequence>
<accession>Q98QQ9</accession>
<dbReference type="InterPro" id="IPR029052">
    <property type="entry name" value="Metallo-depent_PP-like"/>
</dbReference>
<protein>
    <recommendedName>
        <fullName evidence="2">Phosphoesterase</fullName>
        <ecNumber evidence="2">3.1.4.-</ecNumber>
    </recommendedName>
</protein>
<dbReference type="HOGENOM" id="CLU_063749_2_0_14"/>
<dbReference type="STRING" id="272635.gene:17576893"/>
<dbReference type="Proteomes" id="UP000000528">
    <property type="component" value="Chromosome"/>
</dbReference>
<organism evidence="5">
    <name type="scientific">Mycoplasmopsis pulmonis (strain UAB CTIP)</name>
    <name type="common">Mycoplasma pulmonis</name>
    <dbReference type="NCBI Taxonomy" id="272635"/>
    <lineage>
        <taxon>Bacteria</taxon>
        <taxon>Bacillati</taxon>
        <taxon>Mycoplasmatota</taxon>
        <taxon>Mycoplasmoidales</taxon>
        <taxon>Metamycoplasmataceae</taxon>
        <taxon>Mycoplasmopsis</taxon>
    </lineage>
</organism>
<comment type="cofactor">
    <cofactor evidence="2">
        <name>a divalent metal cation</name>
        <dbReference type="ChEBI" id="CHEBI:60240"/>
    </cofactor>
</comment>
<dbReference type="NCBIfam" id="TIGR00040">
    <property type="entry name" value="yfcE"/>
    <property type="match status" value="1"/>
</dbReference>
<dbReference type="InterPro" id="IPR000979">
    <property type="entry name" value="Phosphodiesterase_MJ0936/Vps29"/>
</dbReference>
<dbReference type="AlphaFoldDB" id="Q98QQ9"/>
<feature type="domain" description="Calcineurin-like phosphoesterase" evidence="3">
    <location>
        <begin position="5"/>
        <end position="147"/>
    </location>
</feature>
<dbReference type="EMBL" id="AL445564">
    <property type="protein sequence ID" value="CAC13475.1"/>
    <property type="molecule type" value="Genomic_DNA"/>
</dbReference>
<keyword evidence="5" id="KW-1185">Reference proteome</keyword>
<gene>
    <name evidence="4" type="ordered locus">MYPU_3020</name>
</gene>
<dbReference type="InterPro" id="IPR024654">
    <property type="entry name" value="Calcineurin-like_PHP_lpxH"/>
</dbReference>
<proteinExistence type="inferred from homology"/>
<dbReference type="SUPFAM" id="SSF56300">
    <property type="entry name" value="Metallo-dependent phosphatases"/>
    <property type="match status" value="1"/>
</dbReference>
<dbReference type="GO" id="GO:0046872">
    <property type="term" value="F:metal ion binding"/>
    <property type="evidence" value="ECO:0007669"/>
    <property type="project" value="UniProtKB-KW"/>
</dbReference>
<evidence type="ECO:0000256" key="1">
    <source>
        <dbReference type="ARBA" id="ARBA00008950"/>
    </source>
</evidence>
<dbReference type="KEGG" id="mpu:MYPU_3020"/>
<name>Q98QQ9_MYCPU</name>
<evidence type="ECO:0000259" key="3">
    <source>
        <dbReference type="Pfam" id="PF12850"/>
    </source>
</evidence>
<dbReference type="RefSeq" id="WP_010925106.1">
    <property type="nucleotide sequence ID" value="NC_002771.1"/>
</dbReference>
<evidence type="ECO:0000313" key="5">
    <source>
        <dbReference type="Proteomes" id="UP000000528"/>
    </source>
</evidence>
<dbReference type="Gene3D" id="3.60.21.10">
    <property type="match status" value="1"/>
</dbReference>
<comment type="similarity">
    <text evidence="1 2">Belongs to the metallophosphoesterase superfamily. YfcE family.</text>
</comment>
<dbReference type="eggNOG" id="COG0622">
    <property type="taxonomic scope" value="Bacteria"/>
</dbReference>
<evidence type="ECO:0000256" key="2">
    <source>
        <dbReference type="RuleBase" id="RU362039"/>
    </source>
</evidence>
<dbReference type="GO" id="GO:0016787">
    <property type="term" value="F:hydrolase activity"/>
    <property type="evidence" value="ECO:0007669"/>
    <property type="project" value="UniProtKB-UniRule"/>
</dbReference>